<evidence type="ECO:0000259" key="3">
    <source>
        <dbReference type="PROSITE" id="PS51186"/>
    </source>
</evidence>
<dbReference type="SUPFAM" id="SSF55729">
    <property type="entry name" value="Acyl-CoA N-acyltransferases (Nat)"/>
    <property type="match status" value="1"/>
</dbReference>
<dbReference type="PANTHER" id="PTHR43420:SF3">
    <property type="entry name" value="N-ACETYLTRANSFERASE DOMAIN-CONTAINING PROTEIN"/>
    <property type="match status" value="1"/>
</dbReference>
<dbReference type="Pfam" id="PF08445">
    <property type="entry name" value="FR47"/>
    <property type="match status" value="1"/>
</dbReference>
<dbReference type="PANTHER" id="PTHR43420">
    <property type="entry name" value="ACETYLTRANSFERASE"/>
    <property type="match status" value="1"/>
</dbReference>
<dbReference type="RefSeq" id="WP_346246559.1">
    <property type="nucleotide sequence ID" value="NZ_JBDIZK010000005.1"/>
</dbReference>
<dbReference type="EC" id="2.3.1.-" evidence="4"/>
<dbReference type="CDD" id="cd04301">
    <property type="entry name" value="NAT_SF"/>
    <property type="match status" value="1"/>
</dbReference>
<keyword evidence="2 4" id="KW-0012">Acyltransferase</keyword>
<proteinExistence type="predicted"/>
<name>A0ABV0B8L4_9SPHN</name>
<dbReference type="InterPro" id="IPR050680">
    <property type="entry name" value="YpeA/RimI_acetyltransf"/>
</dbReference>
<dbReference type="Gene3D" id="3.40.630.30">
    <property type="match status" value="1"/>
</dbReference>
<dbReference type="InterPro" id="IPR013653">
    <property type="entry name" value="GCN5-like_dom"/>
</dbReference>
<keyword evidence="5" id="KW-1185">Reference proteome</keyword>
<comment type="caution">
    <text evidence="4">The sequence shown here is derived from an EMBL/GenBank/DDBJ whole genome shotgun (WGS) entry which is preliminary data.</text>
</comment>
<dbReference type="PROSITE" id="PS51186">
    <property type="entry name" value="GNAT"/>
    <property type="match status" value="1"/>
</dbReference>
<sequence length="227" mass="24902">MTHILDRPVWNALTSGWAALAEGDDRALRLADDYGVFVASCDQSSESLDAMVRLLPMEGELWRVEAAHLPPPPGSQVVREALLAQMVAETLSAAPEPGFEIVELGDGDAEAMFALARLTQPGPYNRRTHRLGGFIGAKLDNRLVAMAGERMRMPGFIEVSGVCTHPDHRGRGYAGALLRRVAQRILDRGETPFLHSYADNAGAIALYESLGFRQRRQVWCHLLSRTG</sequence>
<feature type="domain" description="N-acetyltransferase" evidence="3">
    <location>
        <begin position="99"/>
        <end position="227"/>
    </location>
</feature>
<accession>A0ABV0B8L4</accession>
<protein>
    <submittedName>
        <fullName evidence="4">GNAT family N-acetyltransferase</fullName>
        <ecNumber evidence="4">2.3.1.-</ecNumber>
    </submittedName>
</protein>
<keyword evidence="1 4" id="KW-0808">Transferase</keyword>
<evidence type="ECO:0000313" key="4">
    <source>
        <dbReference type="EMBL" id="MEN3747562.1"/>
    </source>
</evidence>
<dbReference type="Proteomes" id="UP001427805">
    <property type="component" value="Unassembled WGS sequence"/>
</dbReference>
<evidence type="ECO:0000313" key="5">
    <source>
        <dbReference type="Proteomes" id="UP001427805"/>
    </source>
</evidence>
<evidence type="ECO:0000256" key="1">
    <source>
        <dbReference type="ARBA" id="ARBA00022679"/>
    </source>
</evidence>
<dbReference type="InterPro" id="IPR016181">
    <property type="entry name" value="Acyl_CoA_acyltransferase"/>
</dbReference>
<reference evidence="4 5" key="1">
    <citation type="submission" date="2024-05" db="EMBL/GenBank/DDBJ databases">
        <title>Sphingomonas sp. HF-S3 16S ribosomal RNA gene Genome sequencing and assembly.</title>
        <authorList>
            <person name="Lee H."/>
        </authorList>
    </citation>
    <scope>NUCLEOTIDE SEQUENCE [LARGE SCALE GENOMIC DNA]</scope>
    <source>
        <strain evidence="4 5">HF-S3</strain>
    </source>
</reference>
<dbReference type="EMBL" id="JBDIZK010000005">
    <property type="protein sequence ID" value="MEN3747562.1"/>
    <property type="molecule type" value="Genomic_DNA"/>
</dbReference>
<dbReference type="InterPro" id="IPR000182">
    <property type="entry name" value="GNAT_dom"/>
</dbReference>
<organism evidence="4 5">
    <name type="scientific">Sphingomonas rustica</name>
    <dbReference type="NCBI Taxonomy" id="3103142"/>
    <lineage>
        <taxon>Bacteria</taxon>
        <taxon>Pseudomonadati</taxon>
        <taxon>Pseudomonadota</taxon>
        <taxon>Alphaproteobacteria</taxon>
        <taxon>Sphingomonadales</taxon>
        <taxon>Sphingomonadaceae</taxon>
        <taxon>Sphingomonas</taxon>
    </lineage>
</organism>
<dbReference type="GO" id="GO:0016746">
    <property type="term" value="F:acyltransferase activity"/>
    <property type="evidence" value="ECO:0007669"/>
    <property type="project" value="UniProtKB-KW"/>
</dbReference>
<gene>
    <name evidence="4" type="ORF">TPR58_10315</name>
</gene>
<evidence type="ECO:0000256" key="2">
    <source>
        <dbReference type="ARBA" id="ARBA00023315"/>
    </source>
</evidence>